<dbReference type="SUPFAM" id="SSF56801">
    <property type="entry name" value="Acetyl-CoA synthetase-like"/>
    <property type="match status" value="1"/>
</dbReference>
<name>A0ABN0W0L7_9GAMM</name>
<evidence type="ECO:0000259" key="2">
    <source>
        <dbReference type="Pfam" id="PF13193"/>
    </source>
</evidence>
<dbReference type="PANTHER" id="PTHR43767:SF11">
    <property type="entry name" value="MEDIUM-CHAIN-FATTY-ACID--COA LIGASE"/>
    <property type="match status" value="1"/>
</dbReference>
<reference evidence="3 4" key="1">
    <citation type="journal article" date="2019" name="Int. J. Syst. Evol. Microbiol.">
        <title>The Global Catalogue of Microorganisms (GCM) 10K type strain sequencing project: providing services to taxonomists for standard genome sequencing and annotation.</title>
        <authorList>
            <consortium name="The Broad Institute Genomics Platform"/>
            <consortium name="The Broad Institute Genome Sequencing Center for Infectious Disease"/>
            <person name="Wu L."/>
            <person name="Ma J."/>
        </authorList>
    </citation>
    <scope>NUCLEOTIDE SEQUENCE [LARGE SCALE GENOMIC DNA]</scope>
    <source>
        <strain evidence="3 4">JCM 16343</strain>
    </source>
</reference>
<organism evidence="3 4">
    <name type="scientific">Psychrobacter aestuarii</name>
    <dbReference type="NCBI Taxonomy" id="556327"/>
    <lineage>
        <taxon>Bacteria</taxon>
        <taxon>Pseudomonadati</taxon>
        <taxon>Pseudomonadota</taxon>
        <taxon>Gammaproteobacteria</taxon>
        <taxon>Moraxellales</taxon>
        <taxon>Moraxellaceae</taxon>
        <taxon>Psychrobacter</taxon>
    </lineage>
</organism>
<dbReference type="NCBIfam" id="NF004837">
    <property type="entry name" value="PRK06187.1"/>
    <property type="match status" value="1"/>
</dbReference>
<dbReference type="InterPro" id="IPR050237">
    <property type="entry name" value="ATP-dep_AMP-bd_enzyme"/>
</dbReference>
<dbReference type="EMBL" id="BAAAFR010000005">
    <property type="protein sequence ID" value="GAA0321990.1"/>
    <property type="molecule type" value="Genomic_DNA"/>
</dbReference>
<keyword evidence="4" id="KW-1185">Reference proteome</keyword>
<evidence type="ECO:0000313" key="4">
    <source>
        <dbReference type="Proteomes" id="UP001501787"/>
    </source>
</evidence>
<dbReference type="GO" id="GO:0016874">
    <property type="term" value="F:ligase activity"/>
    <property type="evidence" value="ECO:0007669"/>
    <property type="project" value="UniProtKB-KW"/>
</dbReference>
<gene>
    <name evidence="3" type="ORF">GCM10009129_19780</name>
</gene>
<dbReference type="RefSeq" id="WP_201505067.1">
    <property type="nucleotide sequence ID" value="NZ_BAAAFR010000005.1"/>
</dbReference>
<dbReference type="InterPro" id="IPR042099">
    <property type="entry name" value="ANL_N_sf"/>
</dbReference>
<protein>
    <submittedName>
        <fullName evidence="3">Fatty acid--CoA ligase</fullName>
    </submittedName>
</protein>
<sequence>MSIMYDSAPDAYAYPLLIKQLLNRAKVASADQEIVYADKQRFRYADFFVRIAKLANVLAGLNLEAGDVVAVMDWDSHRYLESYFAVPMSQYILQTVNIRLSPEKVLYTINHAKPKVLMLNSEFAPLVKDYQFDNSSIEHIIWLDDNGVTADSVFDASQTRLVGEYEALLDAAKDSFKFPDFDENTIATTFYTSGTTGDPKGVFFSHRQLVLHTMAEAASLGMLPDKQGVSYGDVYMPMTPMFHVHAWGFPYTATMIGLKQVYPGRYVPERLLDLIVSEQVTITHCVPTILQMLLEAAGARDTQFAGLKMIIGGSRLTEGLATTALAQGIEIYTGYGMSETAPLISLSAFSIDEPKKTADEDISRRCMTGAPVLMVEAQVWGEDSTQARVGESNTGELVLRAPWLTQSYFKNPDKGAELWQNGYMHTQDIAYITEDGVIKITDRLKDVIKSGGEWISSLEIETILSLHPAVADVSVIGVRDKEWGERPLALVVLKPTHQDTTAEDIIEVAEQAVSRGIIPKYGIPSQFEFVDTLPKTSVGKHDKKVMREMYGDSAPKPQ</sequence>
<dbReference type="Gene3D" id="3.40.50.12780">
    <property type="entry name" value="N-terminal domain of ligase-like"/>
    <property type="match status" value="1"/>
</dbReference>
<dbReference type="Pfam" id="PF13193">
    <property type="entry name" value="AMP-binding_C"/>
    <property type="match status" value="1"/>
</dbReference>
<evidence type="ECO:0000259" key="1">
    <source>
        <dbReference type="Pfam" id="PF00501"/>
    </source>
</evidence>
<dbReference type="Gene3D" id="3.30.300.30">
    <property type="match status" value="1"/>
</dbReference>
<dbReference type="Proteomes" id="UP001501787">
    <property type="component" value="Unassembled WGS sequence"/>
</dbReference>
<evidence type="ECO:0000313" key="3">
    <source>
        <dbReference type="EMBL" id="GAA0321990.1"/>
    </source>
</evidence>
<dbReference type="PANTHER" id="PTHR43767">
    <property type="entry name" value="LONG-CHAIN-FATTY-ACID--COA LIGASE"/>
    <property type="match status" value="1"/>
</dbReference>
<keyword evidence="3" id="KW-0436">Ligase</keyword>
<proteinExistence type="predicted"/>
<dbReference type="InterPro" id="IPR025110">
    <property type="entry name" value="AMP-bd_C"/>
</dbReference>
<dbReference type="InterPro" id="IPR000873">
    <property type="entry name" value="AMP-dep_synth/lig_dom"/>
</dbReference>
<dbReference type="Pfam" id="PF00501">
    <property type="entry name" value="AMP-binding"/>
    <property type="match status" value="1"/>
</dbReference>
<feature type="domain" description="AMP-dependent synthetase/ligase" evidence="1">
    <location>
        <begin position="30"/>
        <end position="409"/>
    </location>
</feature>
<feature type="domain" description="AMP-binding enzyme C-terminal" evidence="2">
    <location>
        <begin position="459"/>
        <end position="540"/>
    </location>
</feature>
<dbReference type="InterPro" id="IPR045851">
    <property type="entry name" value="AMP-bd_C_sf"/>
</dbReference>
<comment type="caution">
    <text evidence="3">The sequence shown here is derived from an EMBL/GenBank/DDBJ whole genome shotgun (WGS) entry which is preliminary data.</text>
</comment>
<accession>A0ABN0W0L7</accession>